<dbReference type="AlphaFoldDB" id="A0A1M5Y4G6"/>
<dbReference type="Proteomes" id="UP000184526">
    <property type="component" value="Unassembled WGS sequence"/>
</dbReference>
<evidence type="ECO:0000256" key="5">
    <source>
        <dbReference type="ARBA" id="ARBA00023125"/>
    </source>
</evidence>
<evidence type="ECO:0000256" key="1">
    <source>
        <dbReference type="ARBA" id="ARBA00018672"/>
    </source>
</evidence>
<dbReference type="InterPro" id="IPR016032">
    <property type="entry name" value="Sig_transdc_resp-reg_C-effctor"/>
</dbReference>
<dbReference type="GO" id="GO:0005829">
    <property type="term" value="C:cytosol"/>
    <property type="evidence" value="ECO:0007669"/>
    <property type="project" value="TreeGrafter"/>
</dbReference>
<dbReference type="Pfam" id="PF00486">
    <property type="entry name" value="Trans_reg_C"/>
    <property type="match status" value="1"/>
</dbReference>
<dbReference type="PANTHER" id="PTHR48111:SF2">
    <property type="entry name" value="RESPONSE REGULATOR SAER"/>
    <property type="match status" value="1"/>
</dbReference>
<feature type="DNA-binding region" description="OmpR/PhoB-type" evidence="9">
    <location>
        <begin position="129"/>
        <end position="228"/>
    </location>
</feature>
<dbReference type="InterPro" id="IPR001867">
    <property type="entry name" value="OmpR/PhoB-type_DNA-bd"/>
</dbReference>
<evidence type="ECO:0000313" key="12">
    <source>
        <dbReference type="EMBL" id="SHI06698.1"/>
    </source>
</evidence>
<evidence type="ECO:0000256" key="3">
    <source>
        <dbReference type="ARBA" id="ARBA00023012"/>
    </source>
</evidence>
<evidence type="ECO:0000256" key="8">
    <source>
        <dbReference type="PROSITE-ProRule" id="PRU00169"/>
    </source>
</evidence>
<dbReference type="OrthoDB" id="9790442at2"/>
<dbReference type="RefSeq" id="WP_072832473.1">
    <property type="nucleotide sequence ID" value="NZ_FQXP01000011.1"/>
</dbReference>
<keyword evidence="5 9" id="KW-0238">DNA-binding</keyword>
<dbReference type="PANTHER" id="PTHR48111">
    <property type="entry name" value="REGULATOR OF RPOS"/>
    <property type="match status" value="1"/>
</dbReference>
<name>A0A1M5Y4G6_9CLOT</name>
<feature type="domain" description="OmpR/PhoB-type" evidence="11">
    <location>
        <begin position="129"/>
        <end position="228"/>
    </location>
</feature>
<reference evidence="12 13" key="1">
    <citation type="submission" date="2016-11" db="EMBL/GenBank/DDBJ databases">
        <authorList>
            <person name="Jaros S."/>
            <person name="Januszkiewicz K."/>
            <person name="Wedrychowicz H."/>
        </authorList>
    </citation>
    <scope>NUCLEOTIDE SEQUENCE [LARGE SCALE GENOMIC DNA]</scope>
    <source>
        <strain evidence="12 13">DSM 3089</strain>
    </source>
</reference>
<dbReference type="SMART" id="SM00862">
    <property type="entry name" value="Trans_reg_C"/>
    <property type="match status" value="1"/>
</dbReference>
<dbReference type="STRING" id="1121306.SAMN02745196_02634"/>
<dbReference type="GO" id="GO:0000976">
    <property type="term" value="F:transcription cis-regulatory region binding"/>
    <property type="evidence" value="ECO:0007669"/>
    <property type="project" value="TreeGrafter"/>
</dbReference>
<dbReference type="Pfam" id="PF00072">
    <property type="entry name" value="Response_reg"/>
    <property type="match status" value="1"/>
</dbReference>
<dbReference type="InterPro" id="IPR039420">
    <property type="entry name" value="WalR-like"/>
</dbReference>
<gene>
    <name evidence="12" type="ORF">SAMN02745196_02634</name>
</gene>
<keyword evidence="2 8" id="KW-0597">Phosphoprotein</keyword>
<evidence type="ECO:0000256" key="6">
    <source>
        <dbReference type="ARBA" id="ARBA00023163"/>
    </source>
</evidence>
<dbReference type="Gene3D" id="1.10.10.10">
    <property type="entry name" value="Winged helix-like DNA-binding domain superfamily/Winged helix DNA-binding domain"/>
    <property type="match status" value="1"/>
</dbReference>
<keyword evidence="6" id="KW-0804">Transcription</keyword>
<dbReference type="InterPro" id="IPR011006">
    <property type="entry name" value="CheY-like_superfamily"/>
</dbReference>
<dbReference type="GO" id="GO:0000156">
    <property type="term" value="F:phosphorelay response regulator activity"/>
    <property type="evidence" value="ECO:0007669"/>
    <property type="project" value="TreeGrafter"/>
</dbReference>
<feature type="modified residue" description="4-aspartylphosphate" evidence="8">
    <location>
        <position position="53"/>
    </location>
</feature>
<dbReference type="PROSITE" id="PS50110">
    <property type="entry name" value="RESPONSE_REGULATORY"/>
    <property type="match status" value="1"/>
</dbReference>
<dbReference type="FunFam" id="1.10.10.10:FF:000018">
    <property type="entry name" value="DNA-binding response regulator ResD"/>
    <property type="match status" value="1"/>
</dbReference>
<sequence length="234" mass="27207">MNKNVLIVDDEKEIVELIDLYLRDKGYTIEKAFNGLDALEIIKNKSIDLAIVDIMIPGIDGYSLIKEIRMISNIPIIIVSAKIEGIDKILGLNIGADDYITKPFDPLELLARVNALFRRIYFLEDEEKSREIEVGDLVLDKSRGSISKRGKELLLTFKEFKLLEAFMENKNKVLTKKSLFEKVWNEEYLYDDNLIMVHISNLRDKIEDDNKNPKYIKTIRGIGYRFEDEKSKRK</sequence>
<organism evidence="12 13">
    <name type="scientific">Clostridium collagenovorans DSM 3089</name>
    <dbReference type="NCBI Taxonomy" id="1121306"/>
    <lineage>
        <taxon>Bacteria</taxon>
        <taxon>Bacillati</taxon>
        <taxon>Bacillota</taxon>
        <taxon>Clostridia</taxon>
        <taxon>Eubacteriales</taxon>
        <taxon>Clostridiaceae</taxon>
        <taxon>Clostridium</taxon>
    </lineage>
</organism>
<dbReference type="Gene3D" id="3.40.50.2300">
    <property type="match status" value="1"/>
</dbReference>
<evidence type="ECO:0000259" key="11">
    <source>
        <dbReference type="PROSITE" id="PS51755"/>
    </source>
</evidence>
<keyword evidence="13" id="KW-1185">Reference proteome</keyword>
<dbReference type="GO" id="GO:0032993">
    <property type="term" value="C:protein-DNA complex"/>
    <property type="evidence" value="ECO:0007669"/>
    <property type="project" value="TreeGrafter"/>
</dbReference>
<evidence type="ECO:0000256" key="4">
    <source>
        <dbReference type="ARBA" id="ARBA00023015"/>
    </source>
</evidence>
<proteinExistence type="predicted"/>
<dbReference type="GO" id="GO:0006355">
    <property type="term" value="P:regulation of DNA-templated transcription"/>
    <property type="evidence" value="ECO:0007669"/>
    <property type="project" value="InterPro"/>
</dbReference>
<dbReference type="InterPro" id="IPR036388">
    <property type="entry name" value="WH-like_DNA-bd_sf"/>
</dbReference>
<dbReference type="InterPro" id="IPR001789">
    <property type="entry name" value="Sig_transdc_resp-reg_receiver"/>
</dbReference>
<dbReference type="SMART" id="SM00448">
    <property type="entry name" value="REC"/>
    <property type="match status" value="1"/>
</dbReference>
<evidence type="ECO:0000256" key="2">
    <source>
        <dbReference type="ARBA" id="ARBA00022553"/>
    </source>
</evidence>
<accession>A0A1M5Y4G6</accession>
<keyword evidence="4" id="KW-0805">Transcription regulation</keyword>
<dbReference type="FunFam" id="3.40.50.2300:FF:000001">
    <property type="entry name" value="DNA-binding response regulator PhoB"/>
    <property type="match status" value="1"/>
</dbReference>
<dbReference type="SUPFAM" id="SSF52172">
    <property type="entry name" value="CheY-like"/>
    <property type="match status" value="1"/>
</dbReference>
<dbReference type="Gene3D" id="6.10.250.690">
    <property type="match status" value="1"/>
</dbReference>
<dbReference type="SUPFAM" id="SSF46894">
    <property type="entry name" value="C-terminal effector domain of the bipartite response regulators"/>
    <property type="match status" value="1"/>
</dbReference>
<feature type="domain" description="Response regulatory" evidence="10">
    <location>
        <begin position="4"/>
        <end position="117"/>
    </location>
</feature>
<comment type="function">
    <text evidence="7">May play the central regulatory role in sporulation. It may be an element of the effector pathway responsible for the activation of sporulation genes in response to nutritional stress. Spo0A may act in concert with spo0H (a sigma factor) to control the expression of some genes that are critical to the sporulation process.</text>
</comment>
<dbReference type="PROSITE" id="PS51755">
    <property type="entry name" value="OMPR_PHOB"/>
    <property type="match status" value="1"/>
</dbReference>
<dbReference type="CDD" id="cd00383">
    <property type="entry name" value="trans_reg_C"/>
    <property type="match status" value="1"/>
</dbReference>
<evidence type="ECO:0000259" key="10">
    <source>
        <dbReference type="PROSITE" id="PS50110"/>
    </source>
</evidence>
<evidence type="ECO:0000256" key="7">
    <source>
        <dbReference type="ARBA" id="ARBA00024867"/>
    </source>
</evidence>
<dbReference type="EMBL" id="FQXP01000011">
    <property type="protein sequence ID" value="SHI06698.1"/>
    <property type="molecule type" value="Genomic_DNA"/>
</dbReference>
<evidence type="ECO:0000256" key="9">
    <source>
        <dbReference type="PROSITE-ProRule" id="PRU01091"/>
    </source>
</evidence>
<evidence type="ECO:0000313" key="13">
    <source>
        <dbReference type="Proteomes" id="UP000184526"/>
    </source>
</evidence>
<keyword evidence="3" id="KW-0902">Two-component regulatory system</keyword>
<protein>
    <recommendedName>
        <fullName evidence="1">Stage 0 sporulation protein A homolog</fullName>
    </recommendedName>
</protein>